<sequence length="231" mass="24680">MYKQAGGGGGGGGGGFGGGGGRSYSTAVPYGRTYEQPQPDYDDYFSEGLFELPVVLAFELFESAQNLAPFLQETARSFSGSGTDYNNRLSDWAGGSNGGASTSSSSSVDISLPGVLDDREEEEEEEEKEKEKAEKSEKKDKAEKSEKKEKEEGDQGDKEEVQARLTNIWADFQKKKEAEGDGKNISASTLCHCSSEGKAAVCCASSRQYASKCEAECVNEDMGVCQAGPCK</sequence>
<feature type="compositionally biased region" description="Gly residues" evidence="1">
    <location>
        <begin position="1"/>
        <end position="22"/>
    </location>
</feature>
<evidence type="ECO:0000256" key="1">
    <source>
        <dbReference type="SAM" id="MobiDB-lite"/>
    </source>
</evidence>
<evidence type="ECO:0000313" key="2">
    <source>
        <dbReference type="EMBL" id="KAF5836480.1"/>
    </source>
</evidence>
<accession>A0ABQ7GPE8</accession>
<feature type="region of interest" description="Disordered" evidence="1">
    <location>
        <begin position="83"/>
        <end position="162"/>
    </location>
</feature>
<feature type="compositionally biased region" description="Acidic residues" evidence="1">
    <location>
        <begin position="118"/>
        <end position="128"/>
    </location>
</feature>
<keyword evidence="3" id="KW-1185">Reference proteome</keyword>
<reference evidence="2" key="1">
    <citation type="submission" date="2017-08" db="EMBL/GenBank/DDBJ databases">
        <authorList>
            <person name="Polle J.E."/>
            <person name="Barry K."/>
            <person name="Cushman J."/>
            <person name="Schmutz J."/>
            <person name="Tran D."/>
            <person name="Hathwaick L.T."/>
            <person name="Yim W.C."/>
            <person name="Jenkins J."/>
            <person name="Mckie-Krisberg Z.M."/>
            <person name="Prochnik S."/>
            <person name="Lindquist E."/>
            <person name="Dockter R.B."/>
            <person name="Adam C."/>
            <person name="Molina H."/>
            <person name="Bunkerborg J."/>
            <person name="Jin E."/>
            <person name="Buchheim M."/>
            <person name="Magnuson J."/>
        </authorList>
    </citation>
    <scope>NUCLEOTIDE SEQUENCE</scope>
    <source>
        <strain evidence="2">CCAP 19/18</strain>
    </source>
</reference>
<comment type="caution">
    <text evidence="2">The sequence shown here is derived from an EMBL/GenBank/DDBJ whole genome shotgun (WGS) entry which is preliminary data.</text>
</comment>
<dbReference type="EMBL" id="MU069658">
    <property type="protein sequence ID" value="KAF5836480.1"/>
    <property type="molecule type" value="Genomic_DNA"/>
</dbReference>
<feature type="compositionally biased region" description="Low complexity" evidence="1">
    <location>
        <begin position="99"/>
        <end position="114"/>
    </location>
</feature>
<feature type="region of interest" description="Disordered" evidence="1">
    <location>
        <begin position="1"/>
        <end position="40"/>
    </location>
</feature>
<name>A0ABQ7GPE8_DUNSA</name>
<dbReference type="Proteomes" id="UP000815325">
    <property type="component" value="Unassembled WGS sequence"/>
</dbReference>
<evidence type="ECO:0000313" key="3">
    <source>
        <dbReference type="Proteomes" id="UP000815325"/>
    </source>
</evidence>
<proteinExistence type="predicted"/>
<protein>
    <submittedName>
        <fullName evidence="2">Uncharacterized protein</fullName>
    </submittedName>
</protein>
<feature type="compositionally biased region" description="Basic and acidic residues" evidence="1">
    <location>
        <begin position="129"/>
        <end position="162"/>
    </location>
</feature>
<organism evidence="2 3">
    <name type="scientific">Dunaliella salina</name>
    <name type="common">Green alga</name>
    <name type="synonym">Protococcus salinus</name>
    <dbReference type="NCBI Taxonomy" id="3046"/>
    <lineage>
        <taxon>Eukaryota</taxon>
        <taxon>Viridiplantae</taxon>
        <taxon>Chlorophyta</taxon>
        <taxon>core chlorophytes</taxon>
        <taxon>Chlorophyceae</taxon>
        <taxon>CS clade</taxon>
        <taxon>Chlamydomonadales</taxon>
        <taxon>Dunaliellaceae</taxon>
        <taxon>Dunaliella</taxon>
    </lineage>
</organism>
<gene>
    <name evidence="2" type="ORF">DUNSADRAFT_5866</name>
</gene>